<comment type="catalytic activity">
    <reaction evidence="8">
        <text>L-seryl-[protein] + ATP = O-phospho-L-seryl-[protein] + ADP + H(+)</text>
        <dbReference type="Rhea" id="RHEA:17989"/>
        <dbReference type="Rhea" id="RHEA-COMP:9863"/>
        <dbReference type="Rhea" id="RHEA-COMP:11604"/>
        <dbReference type="ChEBI" id="CHEBI:15378"/>
        <dbReference type="ChEBI" id="CHEBI:29999"/>
        <dbReference type="ChEBI" id="CHEBI:30616"/>
        <dbReference type="ChEBI" id="CHEBI:83421"/>
        <dbReference type="ChEBI" id="CHEBI:456216"/>
        <dbReference type="EC" id="2.7.11.1"/>
    </reaction>
</comment>
<dbReference type="SMART" id="SM00220">
    <property type="entry name" value="S_TKc"/>
    <property type="match status" value="1"/>
</dbReference>
<dbReference type="AlphaFoldDB" id="G0U4A0"/>
<dbReference type="PANTHER" id="PTHR43895:SF32">
    <property type="entry name" value="SERINE_THREONINE-PROTEIN KINASE CHK1"/>
    <property type="match status" value="1"/>
</dbReference>
<dbReference type="EC" id="2.7.11.1" evidence="1"/>
<dbReference type="EMBL" id="HE573026">
    <property type="protein sequence ID" value="CCC52263.1"/>
    <property type="molecule type" value="Genomic_DNA"/>
</dbReference>
<dbReference type="PROSITE" id="PS50011">
    <property type="entry name" value="PROTEIN_KINASE_DOM"/>
    <property type="match status" value="1"/>
</dbReference>
<dbReference type="GO" id="GO:0004674">
    <property type="term" value="F:protein serine/threonine kinase activity"/>
    <property type="evidence" value="ECO:0007669"/>
    <property type="project" value="UniProtKB-KW"/>
</dbReference>
<dbReference type="FunFam" id="3.30.200.20:FF:000042">
    <property type="entry name" value="Aurora kinase A"/>
    <property type="match status" value="1"/>
</dbReference>
<reference evidence="12" key="1">
    <citation type="journal article" date="2012" name="Proc. Natl. Acad. Sci. U.S.A.">
        <title>Antigenic diversity is generated by distinct evolutionary mechanisms in African trypanosome species.</title>
        <authorList>
            <person name="Jackson A.P."/>
            <person name="Berry A."/>
            <person name="Aslett M."/>
            <person name="Allison H.C."/>
            <person name="Burton P."/>
            <person name="Vavrova-Anderson J."/>
            <person name="Brown R."/>
            <person name="Browne H."/>
            <person name="Corton N."/>
            <person name="Hauser H."/>
            <person name="Gamble J."/>
            <person name="Gilderthorp R."/>
            <person name="Marcello L."/>
            <person name="McQuillan J."/>
            <person name="Otto T.D."/>
            <person name="Quail M.A."/>
            <person name="Sanders M.J."/>
            <person name="van Tonder A."/>
            <person name="Ginger M.L."/>
            <person name="Field M.C."/>
            <person name="Barry J.D."/>
            <person name="Hertz-Fowler C."/>
            <person name="Berriman M."/>
        </authorList>
    </citation>
    <scope>NUCLEOTIDE SEQUENCE</scope>
    <source>
        <strain evidence="12">Y486</strain>
    </source>
</reference>
<evidence type="ECO:0000259" key="11">
    <source>
        <dbReference type="PROSITE" id="PS50011"/>
    </source>
</evidence>
<evidence type="ECO:0000256" key="9">
    <source>
        <dbReference type="PROSITE-ProRule" id="PRU10141"/>
    </source>
</evidence>
<keyword evidence="3 12" id="KW-0808">Transferase</keyword>
<evidence type="ECO:0000256" key="10">
    <source>
        <dbReference type="RuleBase" id="RU000304"/>
    </source>
</evidence>
<dbReference type="CDD" id="cd14003">
    <property type="entry name" value="STKc_AMPK-like"/>
    <property type="match status" value="1"/>
</dbReference>
<evidence type="ECO:0000256" key="8">
    <source>
        <dbReference type="ARBA" id="ARBA00048679"/>
    </source>
</evidence>
<evidence type="ECO:0000256" key="6">
    <source>
        <dbReference type="ARBA" id="ARBA00022840"/>
    </source>
</evidence>
<comment type="similarity">
    <text evidence="10">Belongs to the protein kinase superfamily.</text>
</comment>
<dbReference type="InterPro" id="IPR008271">
    <property type="entry name" value="Ser/Thr_kinase_AS"/>
</dbReference>
<sequence length="273" mass="31063">MSPTVRLGEYTLGKKLGSGNFSVVHLATDPEGRRWAAKIIDKARLRKENMEDQMLREVAIMRSLKHRNIIDLHDVLESTNHYYLVMEFVSGGELFEKIVAAKRFNEPTARRYFQQLIAGVHHCHSKGFAHRDLKPENLLLDANGMLKISDFGLGNRQQDVLLHTVCGTPNYVAPEVLVERGYNGLSADIWSCGVILYVMLAGKLPFEDRNMKQLLFRIERGEYAMVRQVSDSARDLISRILVVDPEKRITLEGILSHPWFTVGWDPKCLEGTS</sequence>
<evidence type="ECO:0000256" key="1">
    <source>
        <dbReference type="ARBA" id="ARBA00012513"/>
    </source>
</evidence>
<dbReference type="PIRSF" id="PIRSF000654">
    <property type="entry name" value="Integrin-linked_kinase"/>
    <property type="match status" value="1"/>
</dbReference>
<comment type="catalytic activity">
    <reaction evidence="7">
        <text>L-threonyl-[protein] + ATP = O-phospho-L-threonyl-[protein] + ADP + H(+)</text>
        <dbReference type="Rhea" id="RHEA:46608"/>
        <dbReference type="Rhea" id="RHEA-COMP:11060"/>
        <dbReference type="Rhea" id="RHEA-COMP:11605"/>
        <dbReference type="ChEBI" id="CHEBI:15378"/>
        <dbReference type="ChEBI" id="CHEBI:30013"/>
        <dbReference type="ChEBI" id="CHEBI:30616"/>
        <dbReference type="ChEBI" id="CHEBI:61977"/>
        <dbReference type="ChEBI" id="CHEBI:456216"/>
        <dbReference type="EC" id="2.7.11.1"/>
    </reaction>
</comment>
<protein>
    <recommendedName>
        <fullName evidence="1">non-specific serine/threonine protein kinase</fullName>
        <ecNumber evidence="1">2.7.11.1</ecNumber>
    </recommendedName>
</protein>
<dbReference type="InterPro" id="IPR017441">
    <property type="entry name" value="Protein_kinase_ATP_BS"/>
</dbReference>
<dbReference type="PROSITE" id="PS00107">
    <property type="entry name" value="PROTEIN_KINASE_ATP"/>
    <property type="match status" value="1"/>
</dbReference>
<keyword evidence="2 10" id="KW-0723">Serine/threonine-protein kinase</keyword>
<feature type="binding site" evidence="9">
    <location>
        <position position="38"/>
    </location>
    <ligand>
        <name>ATP</name>
        <dbReference type="ChEBI" id="CHEBI:30616"/>
    </ligand>
</feature>
<proteinExistence type="inferred from homology"/>
<dbReference type="PROSITE" id="PS00108">
    <property type="entry name" value="PROTEIN_KINASE_ST"/>
    <property type="match status" value="1"/>
</dbReference>
<dbReference type="GO" id="GO:0005524">
    <property type="term" value="F:ATP binding"/>
    <property type="evidence" value="ECO:0007669"/>
    <property type="project" value="UniProtKB-UniRule"/>
</dbReference>
<evidence type="ECO:0000256" key="3">
    <source>
        <dbReference type="ARBA" id="ARBA00022679"/>
    </source>
</evidence>
<dbReference type="PANTHER" id="PTHR43895">
    <property type="entry name" value="CALCIUM/CALMODULIN-DEPENDENT PROTEIN KINASE KINASE-RELATED"/>
    <property type="match status" value="1"/>
</dbReference>
<dbReference type="Pfam" id="PF00069">
    <property type="entry name" value="Pkinase"/>
    <property type="match status" value="1"/>
</dbReference>
<dbReference type="Gene3D" id="1.10.510.10">
    <property type="entry name" value="Transferase(Phosphotransferase) domain 1"/>
    <property type="match status" value="1"/>
</dbReference>
<keyword evidence="5" id="KW-0418">Kinase</keyword>
<evidence type="ECO:0000256" key="4">
    <source>
        <dbReference type="ARBA" id="ARBA00022741"/>
    </source>
</evidence>
<evidence type="ECO:0000256" key="2">
    <source>
        <dbReference type="ARBA" id="ARBA00022527"/>
    </source>
</evidence>
<evidence type="ECO:0000256" key="7">
    <source>
        <dbReference type="ARBA" id="ARBA00047899"/>
    </source>
</evidence>
<evidence type="ECO:0000256" key="5">
    <source>
        <dbReference type="ARBA" id="ARBA00022777"/>
    </source>
</evidence>
<feature type="domain" description="Protein kinase" evidence="11">
    <location>
        <begin position="10"/>
        <end position="260"/>
    </location>
</feature>
<gene>
    <name evidence="12" type="ORF">TVY486_1013060</name>
</gene>
<dbReference type="OMA" id="MSRSHPG"/>
<keyword evidence="4 9" id="KW-0547">Nucleotide-binding</keyword>
<keyword evidence="6 9" id="KW-0067">ATP-binding</keyword>
<dbReference type="InterPro" id="IPR011009">
    <property type="entry name" value="Kinase-like_dom_sf"/>
</dbReference>
<dbReference type="InterPro" id="IPR000719">
    <property type="entry name" value="Prot_kinase_dom"/>
</dbReference>
<organism evidence="12">
    <name type="scientific">Trypanosoma vivax (strain Y486)</name>
    <dbReference type="NCBI Taxonomy" id="1055687"/>
    <lineage>
        <taxon>Eukaryota</taxon>
        <taxon>Discoba</taxon>
        <taxon>Euglenozoa</taxon>
        <taxon>Kinetoplastea</taxon>
        <taxon>Metakinetoplastina</taxon>
        <taxon>Trypanosomatida</taxon>
        <taxon>Trypanosomatidae</taxon>
        <taxon>Trypanosoma</taxon>
        <taxon>Duttonella</taxon>
    </lineage>
</organism>
<dbReference type="GO" id="GO:0007165">
    <property type="term" value="P:signal transduction"/>
    <property type="evidence" value="ECO:0007669"/>
    <property type="project" value="TreeGrafter"/>
</dbReference>
<accession>G0U4A0</accession>
<dbReference type="FunFam" id="1.10.510.10:FF:000279">
    <property type="entry name" value="Non-specific serine/threonine protein kinase"/>
    <property type="match status" value="1"/>
</dbReference>
<evidence type="ECO:0000313" key="12">
    <source>
        <dbReference type="EMBL" id="CCC52263.1"/>
    </source>
</evidence>
<dbReference type="SUPFAM" id="SSF56112">
    <property type="entry name" value="Protein kinase-like (PK-like)"/>
    <property type="match status" value="1"/>
</dbReference>
<dbReference type="VEuPathDB" id="TriTrypDB:TvY486_1013060"/>
<name>G0U4A0_TRYVY</name>